<name>A0A2D4IIE4_MICLE</name>
<proteinExistence type="predicted"/>
<dbReference type="EMBL" id="IACK01110673">
    <property type="protein sequence ID" value="LAA84012.1"/>
    <property type="molecule type" value="Transcribed_RNA"/>
</dbReference>
<reference evidence="1" key="1">
    <citation type="submission" date="2017-07" db="EMBL/GenBank/DDBJ databases">
        <authorList>
            <person name="Mikheyev A."/>
            <person name="Grau M."/>
        </authorList>
    </citation>
    <scope>NUCLEOTIDE SEQUENCE</scope>
    <source>
        <tissue evidence="1">Venom_gland</tissue>
    </source>
</reference>
<accession>A0A2D4IIE4</accession>
<reference evidence="1" key="2">
    <citation type="submission" date="2017-11" db="EMBL/GenBank/DDBJ databases">
        <title>Coralsnake Venomics: Analyses of Venom Gland Transcriptomes and Proteomes of Six Brazilian Taxa.</title>
        <authorList>
            <person name="Aird S.D."/>
            <person name="Jorge da Silva N."/>
            <person name="Qiu L."/>
            <person name="Villar-Briones A."/>
            <person name="Aparecida-Saddi V."/>
            <person name="Campos-Telles M.P."/>
            <person name="Grau M."/>
            <person name="Mikheyev A.S."/>
        </authorList>
    </citation>
    <scope>NUCLEOTIDE SEQUENCE</scope>
    <source>
        <tissue evidence="1">Venom_gland</tissue>
    </source>
</reference>
<evidence type="ECO:0000313" key="1">
    <source>
        <dbReference type="EMBL" id="LAA84012.1"/>
    </source>
</evidence>
<organism evidence="1">
    <name type="scientific">Micrurus lemniscatus lemniscatus</name>
    <dbReference type="NCBI Taxonomy" id="129467"/>
    <lineage>
        <taxon>Eukaryota</taxon>
        <taxon>Metazoa</taxon>
        <taxon>Chordata</taxon>
        <taxon>Craniata</taxon>
        <taxon>Vertebrata</taxon>
        <taxon>Euteleostomi</taxon>
        <taxon>Lepidosauria</taxon>
        <taxon>Squamata</taxon>
        <taxon>Bifurcata</taxon>
        <taxon>Unidentata</taxon>
        <taxon>Episquamata</taxon>
        <taxon>Toxicofera</taxon>
        <taxon>Serpentes</taxon>
        <taxon>Colubroidea</taxon>
        <taxon>Elapidae</taxon>
        <taxon>Elapinae</taxon>
        <taxon>Micrurus</taxon>
    </lineage>
</organism>
<sequence>MENMIFAAGMKPLKIGFNGREGVFSKRLALHNSICLSIAKTQHGTRDASLTLKKKMKLLSNIKLGSGMPIPPFSQTAPFYYFPGRKIISETGSAVTKIRPGPT</sequence>
<dbReference type="AlphaFoldDB" id="A0A2D4IIE4"/>
<protein>
    <submittedName>
        <fullName evidence="1">Uncharacterized protein</fullName>
    </submittedName>
</protein>